<dbReference type="CDD" id="cd00739">
    <property type="entry name" value="DHPS"/>
    <property type="match status" value="1"/>
</dbReference>
<evidence type="ECO:0000256" key="2">
    <source>
        <dbReference type="ARBA" id="ARBA00001946"/>
    </source>
</evidence>
<dbReference type="InterPro" id="IPR011005">
    <property type="entry name" value="Dihydropteroate_synth-like_sf"/>
</dbReference>
<dbReference type="PANTHER" id="PTHR20941:SF1">
    <property type="entry name" value="FOLIC ACID SYNTHESIS PROTEIN FOL1"/>
    <property type="match status" value="1"/>
</dbReference>
<evidence type="ECO:0000256" key="11">
    <source>
        <dbReference type="ARBA" id="ARBA00030193"/>
    </source>
</evidence>
<dbReference type="InterPro" id="IPR006390">
    <property type="entry name" value="DHP_synth_dom"/>
</dbReference>
<reference evidence="14 15" key="1">
    <citation type="submission" date="2019-08" db="EMBL/GenBank/DDBJ databases">
        <title>Arthrobacter sp. nov., isolated from plateau pika and Tibetan wild ass.</title>
        <authorList>
            <person name="Ge Y."/>
        </authorList>
    </citation>
    <scope>NUCLEOTIDE SEQUENCE [LARGE SCALE GENOMIC DNA]</scope>
    <source>
        <strain evidence="14 15">785</strain>
    </source>
</reference>
<dbReference type="InterPro" id="IPR000489">
    <property type="entry name" value="Pterin-binding_dom"/>
</dbReference>
<organism evidence="14 15">
    <name type="scientific">Arthrobacter yangruifuii</name>
    <dbReference type="NCBI Taxonomy" id="2606616"/>
    <lineage>
        <taxon>Bacteria</taxon>
        <taxon>Bacillati</taxon>
        <taxon>Actinomycetota</taxon>
        <taxon>Actinomycetes</taxon>
        <taxon>Micrococcales</taxon>
        <taxon>Micrococcaceae</taxon>
        <taxon>Arthrobacter</taxon>
    </lineage>
</organism>
<evidence type="ECO:0000313" key="15">
    <source>
        <dbReference type="Proteomes" id="UP000326852"/>
    </source>
</evidence>
<dbReference type="PROSITE" id="PS00793">
    <property type="entry name" value="DHPS_2"/>
    <property type="match status" value="1"/>
</dbReference>
<gene>
    <name evidence="14" type="primary">folP</name>
    <name evidence="14" type="ORF">GD627_00615</name>
</gene>
<dbReference type="AlphaFoldDB" id="A0A5N6MRZ5"/>
<evidence type="ECO:0000313" key="14">
    <source>
        <dbReference type="EMBL" id="KAD4059646.1"/>
    </source>
</evidence>
<comment type="catalytic activity">
    <reaction evidence="1">
        <text>(7,8-dihydropterin-6-yl)methyl diphosphate + 4-aminobenzoate = 7,8-dihydropteroate + diphosphate</text>
        <dbReference type="Rhea" id="RHEA:19949"/>
        <dbReference type="ChEBI" id="CHEBI:17836"/>
        <dbReference type="ChEBI" id="CHEBI:17839"/>
        <dbReference type="ChEBI" id="CHEBI:33019"/>
        <dbReference type="ChEBI" id="CHEBI:72950"/>
        <dbReference type="EC" id="2.5.1.15"/>
    </reaction>
</comment>
<dbReference type="GO" id="GO:0005829">
    <property type="term" value="C:cytosol"/>
    <property type="evidence" value="ECO:0007669"/>
    <property type="project" value="TreeGrafter"/>
</dbReference>
<keyword evidence="15" id="KW-1185">Reference proteome</keyword>
<dbReference type="PROSITE" id="PS00792">
    <property type="entry name" value="DHPS_1"/>
    <property type="match status" value="1"/>
</dbReference>
<comment type="caution">
    <text evidence="14">The sequence shown here is derived from an EMBL/GenBank/DDBJ whole genome shotgun (WGS) entry which is preliminary data.</text>
</comment>
<sequence>MDSLAAAPGTGPATSPLPVVRPARKARTFADLPADRTLVMGVLNVTPDSFSDGGRFADTDAAIRAGLKMHYEGADIIDVGGESTRPDAVRVSPEEEQARVLPVVEALVRAGALVSIDTMNAATAEKAVAAGAAVINDVSGTETDPDMPGLVARTGVSYILMHSRGNVRSNDPNASYTDVVEEVAEELVKIRDRFYAAGAAPEQIILDPGLGFSKNAEQNWQLLRGIDRIAALGHRVLIGASRKRFLGSLLTSYGKAAQPLERDNATVAVSALAASAGVWAVRVHNVPASLDAVKVTAAWKG</sequence>
<dbReference type="NCBIfam" id="TIGR01496">
    <property type="entry name" value="DHPS"/>
    <property type="match status" value="1"/>
</dbReference>
<dbReference type="Gene3D" id="3.20.20.20">
    <property type="entry name" value="Dihydropteroate synthase-like"/>
    <property type="match status" value="1"/>
</dbReference>
<evidence type="ECO:0000256" key="10">
    <source>
        <dbReference type="ARBA" id="ARBA00022909"/>
    </source>
</evidence>
<dbReference type="PANTHER" id="PTHR20941">
    <property type="entry name" value="FOLATE SYNTHESIS PROTEINS"/>
    <property type="match status" value="1"/>
</dbReference>
<dbReference type="InterPro" id="IPR045031">
    <property type="entry name" value="DHP_synth-like"/>
</dbReference>
<evidence type="ECO:0000256" key="4">
    <source>
        <dbReference type="ARBA" id="ARBA00009503"/>
    </source>
</evidence>
<dbReference type="UniPathway" id="UPA00077">
    <property type="reaction ID" value="UER00156"/>
</dbReference>
<dbReference type="EMBL" id="VTFX01000001">
    <property type="protein sequence ID" value="KAD4059646.1"/>
    <property type="molecule type" value="Genomic_DNA"/>
</dbReference>
<dbReference type="GO" id="GO:0046656">
    <property type="term" value="P:folic acid biosynthetic process"/>
    <property type="evidence" value="ECO:0007669"/>
    <property type="project" value="UniProtKB-KW"/>
</dbReference>
<keyword evidence="10 12" id="KW-0289">Folate biosynthesis</keyword>
<proteinExistence type="inferred from homology"/>
<evidence type="ECO:0000256" key="8">
    <source>
        <dbReference type="ARBA" id="ARBA00022723"/>
    </source>
</evidence>
<evidence type="ECO:0000256" key="3">
    <source>
        <dbReference type="ARBA" id="ARBA00004763"/>
    </source>
</evidence>
<dbReference type="GO" id="GO:0046654">
    <property type="term" value="P:tetrahydrofolate biosynthetic process"/>
    <property type="evidence" value="ECO:0007669"/>
    <property type="project" value="UniProtKB-UniPathway"/>
</dbReference>
<protein>
    <recommendedName>
        <fullName evidence="6 12">Dihydropteroate synthase</fullName>
        <shortName evidence="12">DHPS</shortName>
        <ecNumber evidence="5 12">2.5.1.15</ecNumber>
    </recommendedName>
    <alternativeName>
        <fullName evidence="11 12">Dihydropteroate pyrophosphorylase</fullName>
    </alternativeName>
</protein>
<feature type="domain" description="Pterin-binding" evidence="13">
    <location>
        <begin position="37"/>
        <end position="294"/>
    </location>
</feature>
<comment type="similarity">
    <text evidence="4 12">Belongs to the DHPS family.</text>
</comment>
<keyword evidence="9 12" id="KW-0460">Magnesium</keyword>
<dbReference type="SUPFAM" id="SSF51717">
    <property type="entry name" value="Dihydropteroate synthetase-like"/>
    <property type="match status" value="1"/>
</dbReference>
<comment type="function">
    <text evidence="12">Catalyzes the condensation of para-aminobenzoate (pABA) with 6-hydroxymethyl-7,8-dihydropterin diphosphate (DHPt-PP) to form 7,8-dihydropteroate (H2Pte), the immediate precursor of folate derivatives.</text>
</comment>
<evidence type="ECO:0000256" key="9">
    <source>
        <dbReference type="ARBA" id="ARBA00022842"/>
    </source>
</evidence>
<keyword evidence="8 12" id="KW-0479">Metal-binding</keyword>
<evidence type="ECO:0000256" key="12">
    <source>
        <dbReference type="RuleBase" id="RU361205"/>
    </source>
</evidence>
<keyword evidence="7 12" id="KW-0808">Transferase</keyword>
<dbReference type="Proteomes" id="UP000326852">
    <property type="component" value="Unassembled WGS sequence"/>
</dbReference>
<dbReference type="GO" id="GO:0046872">
    <property type="term" value="F:metal ion binding"/>
    <property type="evidence" value="ECO:0007669"/>
    <property type="project" value="UniProtKB-KW"/>
</dbReference>
<comment type="pathway">
    <text evidence="3 12">Cofactor biosynthesis; tetrahydrofolate biosynthesis; 7,8-dihydrofolate from 2-amino-4-hydroxy-6-hydroxymethyl-7,8-dihydropteridine diphosphate and 4-aminobenzoate: step 1/2.</text>
</comment>
<evidence type="ECO:0000256" key="7">
    <source>
        <dbReference type="ARBA" id="ARBA00022679"/>
    </source>
</evidence>
<accession>A0A5N6MRZ5</accession>
<dbReference type="Pfam" id="PF00809">
    <property type="entry name" value="Pterin_bind"/>
    <property type="match status" value="1"/>
</dbReference>
<dbReference type="RefSeq" id="WP_152270943.1">
    <property type="nucleotide sequence ID" value="NZ_VTFX01000001.1"/>
</dbReference>
<evidence type="ECO:0000259" key="13">
    <source>
        <dbReference type="PROSITE" id="PS50972"/>
    </source>
</evidence>
<comment type="cofactor">
    <cofactor evidence="2 12">
        <name>Mg(2+)</name>
        <dbReference type="ChEBI" id="CHEBI:18420"/>
    </cofactor>
</comment>
<dbReference type="EC" id="2.5.1.15" evidence="5 12"/>
<name>A0A5N6MRZ5_9MICC</name>
<evidence type="ECO:0000256" key="1">
    <source>
        <dbReference type="ARBA" id="ARBA00000012"/>
    </source>
</evidence>
<dbReference type="FunFam" id="3.20.20.20:FF:000006">
    <property type="entry name" value="Dihydropteroate synthase"/>
    <property type="match status" value="1"/>
</dbReference>
<evidence type="ECO:0000256" key="6">
    <source>
        <dbReference type="ARBA" id="ARBA00016919"/>
    </source>
</evidence>
<evidence type="ECO:0000256" key="5">
    <source>
        <dbReference type="ARBA" id="ARBA00012458"/>
    </source>
</evidence>
<dbReference type="GO" id="GO:0004156">
    <property type="term" value="F:dihydropteroate synthase activity"/>
    <property type="evidence" value="ECO:0007669"/>
    <property type="project" value="UniProtKB-EC"/>
</dbReference>
<dbReference type="PROSITE" id="PS50972">
    <property type="entry name" value="PTERIN_BINDING"/>
    <property type="match status" value="1"/>
</dbReference>